<evidence type="ECO:0008006" key="3">
    <source>
        <dbReference type="Google" id="ProtNLM"/>
    </source>
</evidence>
<dbReference type="EMBL" id="JBEGDG010000094">
    <property type="protein sequence ID" value="MEQ6358083.1"/>
    <property type="molecule type" value="Genomic_DNA"/>
</dbReference>
<feature type="non-terminal residue" evidence="1">
    <location>
        <position position="1"/>
    </location>
</feature>
<accession>A0ABV1N3J6</accession>
<reference evidence="1 2" key="1">
    <citation type="submission" date="2024-06" db="EMBL/GenBank/DDBJ databases">
        <title>Lysinibacillus zambalefons sp. nov., a Novel Firmicute Isolated from the Poon Bato Zambales Hyperalkaline Spring.</title>
        <authorList>
            <person name="Aja J.A."/>
            <person name="Lazaro J.E.H."/>
            <person name="Llorin L.D."/>
            <person name="Lim K.R."/>
            <person name="Teodosio J."/>
            <person name="Dalisay D.S."/>
        </authorList>
    </citation>
    <scope>NUCLEOTIDE SEQUENCE [LARGE SCALE GENOMIC DNA]</scope>
    <source>
        <strain evidence="1 2">M3</strain>
    </source>
</reference>
<dbReference type="Proteomes" id="UP001478862">
    <property type="component" value="Unassembled WGS sequence"/>
</dbReference>
<dbReference type="RefSeq" id="WP_349662354.1">
    <property type="nucleotide sequence ID" value="NZ_JBEGDG010000094.1"/>
</dbReference>
<protein>
    <recommendedName>
        <fullName evidence="3">HNH endonuclease</fullName>
    </recommendedName>
</protein>
<keyword evidence="2" id="KW-1185">Reference proteome</keyword>
<comment type="caution">
    <text evidence="1">The sequence shown here is derived from an EMBL/GenBank/DDBJ whole genome shotgun (WGS) entry which is preliminary data.</text>
</comment>
<name>A0ABV1N3J6_9BACI</name>
<organism evidence="1 2">
    <name type="scientific">Lysinibacillus zambalensis</name>
    <dbReference type="NCBI Taxonomy" id="3160866"/>
    <lineage>
        <taxon>Bacteria</taxon>
        <taxon>Bacillati</taxon>
        <taxon>Bacillota</taxon>
        <taxon>Bacilli</taxon>
        <taxon>Bacillales</taxon>
        <taxon>Bacillaceae</taxon>
        <taxon>Lysinibacillus</taxon>
    </lineage>
</organism>
<gene>
    <name evidence="1" type="ORF">ABNX05_26230</name>
</gene>
<evidence type="ECO:0000313" key="2">
    <source>
        <dbReference type="Proteomes" id="UP001478862"/>
    </source>
</evidence>
<sequence length="63" mass="7362">QLDKIEWFYQEAKRLFKDTGVAHHVDHIVPLQGKYVSGLHVPWNLQILTALEISKKSNKHENL</sequence>
<proteinExistence type="predicted"/>
<evidence type="ECO:0000313" key="1">
    <source>
        <dbReference type="EMBL" id="MEQ6358083.1"/>
    </source>
</evidence>